<evidence type="ECO:0008006" key="4">
    <source>
        <dbReference type="Google" id="ProtNLM"/>
    </source>
</evidence>
<reference evidence="3" key="1">
    <citation type="submission" date="2016-10" db="EMBL/GenBank/DDBJ databases">
        <authorList>
            <person name="Varghese N."/>
            <person name="Submissions S."/>
        </authorList>
    </citation>
    <scope>NUCLEOTIDE SEQUENCE [LARGE SCALE GENOMIC DNA]</scope>
    <source>
        <strain evidence="3">CGMCC 4.6609</strain>
    </source>
</reference>
<evidence type="ECO:0000256" key="1">
    <source>
        <dbReference type="SAM" id="SignalP"/>
    </source>
</evidence>
<accession>A0A1H0FUD0</accession>
<dbReference type="OrthoDB" id="3688890at2"/>
<keyword evidence="3" id="KW-1185">Reference proteome</keyword>
<dbReference type="RefSeq" id="WP_143022527.1">
    <property type="nucleotide sequence ID" value="NZ_FNIX01000001.1"/>
</dbReference>
<evidence type="ECO:0000313" key="3">
    <source>
        <dbReference type="Proteomes" id="UP000199691"/>
    </source>
</evidence>
<protein>
    <recommendedName>
        <fullName evidence="4">Secreted protein</fullName>
    </recommendedName>
</protein>
<gene>
    <name evidence="2" type="ORF">SAMN05421507_101919</name>
</gene>
<dbReference type="STRING" id="641025.SAMN05421507_101919"/>
<evidence type="ECO:0000313" key="2">
    <source>
        <dbReference type="EMBL" id="SDN98079.1"/>
    </source>
</evidence>
<name>A0A1H0FUD0_9PSEU</name>
<dbReference type="Proteomes" id="UP000199691">
    <property type="component" value="Unassembled WGS sequence"/>
</dbReference>
<feature type="signal peptide" evidence="1">
    <location>
        <begin position="1"/>
        <end position="30"/>
    </location>
</feature>
<keyword evidence="1" id="KW-0732">Signal</keyword>
<sequence length="109" mass="11966">MRQIKRVASVVLGLTMAAGFMTLAAAPASADRPCTGRQQKLYFMGEKDANFGGSGIVTLLNCHATKRKASIDVSRGFDPDCKSIPFGETRSFEYNRLKGIAEYNKPKWC</sequence>
<dbReference type="EMBL" id="FNIX01000001">
    <property type="protein sequence ID" value="SDN98079.1"/>
    <property type="molecule type" value="Genomic_DNA"/>
</dbReference>
<organism evidence="2 3">
    <name type="scientific">Lentzea jiangxiensis</name>
    <dbReference type="NCBI Taxonomy" id="641025"/>
    <lineage>
        <taxon>Bacteria</taxon>
        <taxon>Bacillati</taxon>
        <taxon>Actinomycetota</taxon>
        <taxon>Actinomycetes</taxon>
        <taxon>Pseudonocardiales</taxon>
        <taxon>Pseudonocardiaceae</taxon>
        <taxon>Lentzea</taxon>
    </lineage>
</organism>
<dbReference type="AlphaFoldDB" id="A0A1H0FUD0"/>
<proteinExistence type="predicted"/>
<feature type="chain" id="PRO_5011696127" description="Secreted protein" evidence="1">
    <location>
        <begin position="31"/>
        <end position="109"/>
    </location>
</feature>